<protein>
    <recommendedName>
        <fullName evidence="13">Peptide transporter MTD1</fullName>
    </recommendedName>
</protein>
<dbReference type="NCBIfam" id="TIGR00728">
    <property type="entry name" value="OPT_sfam"/>
    <property type="match status" value="1"/>
</dbReference>
<keyword evidence="5" id="KW-0571">Peptide transport</keyword>
<comment type="caution">
    <text evidence="11">The sequence shown here is derived from an EMBL/GenBank/DDBJ whole genome shotgun (WGS) entry which is preliminary data.</text>
</comment>
<dbReference type="OrthoDB" id="9986677at2759"/>
<feature type="transmembrane region" description="Helical" evidence="10">
    <location>
        <begin position="215"/>
        <end position="236"/>
    </location>
</feature>
<evidence type="ECO:0000256" key="2">
    <source>
        <dbReference type="ARBA" id="ARBA00008807"/>
    </source>
</evidence>
<evidence type="ECO:0000256" key="3">
    <source>
        <dbReference type="ARBA" id="ARBA00022448"/>
    </source>
</evidence>
<comment type="subcellular location">
    <subcellularLocation>
        <location evidence="1">Membrane</location>
        <topology evidence="1">Multi-pass membrane protein</topology>
    </subcellularLocation>
</comment>
<evidence type="ECO:0000256" key="6">
    <source>
        <dbReference type="ARBA" id="ARBA00022927"/>
    </source>
</evidence>
<dbReference type="Proteomes" id="UP000777482">
    <property type="component" value="Unassembled WGS sequence"/>
</dbReference>
<accession>A0A9P6VZU9</accession>
<evidence type="ECO:0008006" key="13">
    <source>
        <dbReference type="Google" id="ProtNLM"/>
    </source>
</evidence>
<evidence type="ECO:0000313" key="11">
    <source>
        <dbReference type="EMBL" id="KAG0658514.1"/>
    </source>
</evidence>
<proteinExistence type="inferred from homology"/>
<dbReference type="Pfam" id="PF03169">
    <property type="entry name" value="OPT"/>
    <property type="match status" value="1"/>
</dbReference>
<dbReference type="AlphaFoldDB" id="A0A9P6VZU9"/>
<gene>
    <name evidence="11" type="ORF">C6P46_005757</name>
</gene>
<feature type="region of interest" description="Disordered" evidence="9">
    <location>
        <begin position="1"/>
        <end position="38"/>
    </location>
</feature>
<sequence>MVTMRNPFKRQDSVDATTAPELHHTASAEDVKSPVDEKDGFVDSNVAGTHEVHGHNPWEDAGEENRLANGKERPIETAEDIATRCISLEDDPQMPVHTFRMYFLGIGLTCFAAVLGQIFYFRPQTVYVSQLFLQVIAFILGRAWSAVLPNASRGKIWAFLNPCEFTLKEHVAILIMSSTATSSAEAISVFAADELYYNITPNYGVAIFTLLGSQLLGYGLAGLMRAFCVFPTYIVYPNLIPTVNLFDALHRDKDVGAQKKRLRLFWIVFVCIMCWEFVPEFIAPTLTGISIFCLAKRDSAWVTRIFGGSNGNEGLGMFSLCLDWNYVGSGGGSLGALFTPLTTQVSQYIGVALCIMIFCGMYATNAWNSAQFPFLSQQLFFANGRSISTCSIYDQTLILTPDFQLNKTALDIFGLPQYAGSNAIYYLGCNLAIGATLTHVGLWYWRPILNAIRQFKTRQIDDPHYQKMLVYKEVPMYVYGGIILVSFAMAMATCYTGNSQLPWWALIVAIILAAFMFPFVCVIYAITGFKTDVQQLAQMLGAAVVPGNSQANMYFTLYGYNSCAQGLSLARDLKMGQYCKLPPIANVIVQIIGTIIGALLQLIIMKQVISNQREILLDTQGSNVWSGQQVQSFNSQAVSWGALAKYFYGPGSTYQIIPYCILIGLAVPVPFWIGHKFFPKLRLNTFVSPITCWCLGYLSVGINSSVFTTMLLALFSQFYLRRYCATWFRKYNYLVSAALDGGTQFFVFIATFALFGAAGSAQEMPNWALNPTGNYDYCMRLTPVN</sequence>
<dbReference type="GO" id="GO:0035673">
    <property type="term" value="F:oligopeptide transmembrane transporter activity"/>
    <property type="evidence" value="ECO:0007669"/>
    <property type="project" value="InterPro"/>
</dbReference>
<feature type="transmembrane region" description="Helical" evidence="10">
    <location>
        <begin position="584"/>
        <end position="604"/>
    </location>
</feature>
<evidence type="ECO:0000256" key="8">
    <source>
        <dbReference type="ARBA" id="ARBA00023136"/>
    </source>
</evidence>
<evidence type="ECO:0000256" key="4">
    <source>
        <dbReference type="ARBA" id="ARBA00022692"/>
    </source>
</evidence>
<dbReference type="GO" id="GO:0016020">
    <property type="term" value="C:membrane"/>
    <property type="evidence" value="ECO:0007669"/>
    <property type="project" value="UniProtKB-SubCell"/>
</dbReference>
<keyword evidence="8 10" id="KW-0472">Membrane</keyword>
<evidence type="ECO:0000256" key="5">
    <source>
        <dbReference type="ARBA" id="ARBA00022856"/>
    </source>
</evidence>
<evidence type="ECO:0000313" key="12">
    <source>
        <dbReference type="Proteomes" id="UP000777482"/>
    </source>
</evidence>
<feature type="transmembrane region" description="Helical" evidence="10">
    <location>
        <begin position="348"/>
        <end position="367"/>
    </location>
</feature>
<feature type="transmembrane region" description="Helical" evidence="10">
    <location>
        <begin position="695"/>
        <end position="719"/>
    </location>
</feature>
<feature type="transmembrane region" description="Helical" evidence="10">
    <location>
        <begin position="504"/>
        <end position="526"/>
    </location>
</feature>
<keyword evidence="4 10" id="KW-0812">Transmembrane</keyword>
<feature type="transmembrane region" description="Helical" evidence="10">
    <location>
        <begin position="731"/>
        <end position="755"/>
    </location>
</feature>
<evidence type="ECO:0000256" key="10">
    <source>
        <dbReference type="SAM" id="Phobius"/>
    </source>
</evidence>
<evidence type="ECO:0000256" key="9">
    <source>
        <dbReference type="SAM" id="MobiDB-lite"/>
    </source>
</evidence>
<reference evidence="11 12" key="1">
    <citation type="submission" date="2020-11" db="EMBL/GenBank/DDBJ databases">
        <title>Kefir isolates.</title>
        <authorList>
            <person name="Marcisauskas S."/>
            <person name="Kim Y."/>
            <person name="Blasche S."/>
        </authorList>
    </citation>
    <scope>NUCLEOTIDE SEQUENCE [LARGE SCALE GENOMIC DNA]</scope>
    <source>
        <strain evidence="11 12">KR</strain>
    </source>
</reference>
<organism evidence="11 12">
    <name type="scientific">Rhodotorula mucilaginosa</name>
    <name type="common">Yeast</name>
    <name type="synonym">Rhodotorula rubra</name>
    <dbReference type="NCBI Taxonomy" id="5537"/>
    <lineage>
        <taxon>Eukaryota</taxon>
        <taxon>Fungi</taxon>
        <taxon>Dikarya</taxon>
        <taxon>Basidiomycota</taxon>
        <taxon>Pucciniomycotina</taxon>
        <taxon>Microbotryomycetes</taxon>
        <taxon>Sporidiobolales</taxon>
        <taxon>Sporidiobolaceae</taxon>
        <taxon>Rhodotorula</taxon>
    </lineage>
</organism>
<feature type="transmembrane region" description="Helical" evidence="10">
    <location>
        <begin position="264"/>
        <end position="295"/>
    </location>
</feature>
<feature type="transmembrane region" description="Helical" evidence="10">
    <location>
        <begin position="127"/>
        <end position="147"/>
    </location>
</feature>
<feature type="transmembrane region" description="Helical" evidence="10">
    <location>
        <begin position="101"/>
        <end position="121"/>
    </location>
</feature>
<keyword evidence="12" id="KW-1185">Reference proteome</keyword>
<keyword evidence="7 10" id="KW-1133">Transmembrane helix</keyword>
<feature type="transmembrane region" description="Helical" evidence="10">
    <location>
        <begin position="423"/>
        <end position="445"/>
    </location>
</feature>
<dbReference type="InterPro" id="IPR004813">
    <property type="entry name" value="OPT"/>
</dbReference>
<dbReference type="InterPro" id="IPR004648">
    <property type="entry name" value="Oligpept_transpt"/>
</dbReference>
<dbReference type="PANTHER" id="PTHR22601">
    <property type="entry name" value="ISP4 LIKE PROTEIN"/>
    <property type="match status" value="1"/>
</dbReference>
<comment type="similarity">
    <text evidence="2">Belongs to the oligopeptide OPT transporter family.</text>
</comment>
<feature type="transmembrane region" description="Helical" evidence="10">
    <location>
        <begin position="476"/>
        <end position="498"/>
    </location>
</feature>
<evidence type="ECO:0000256" key="7">
    <source>
        <dbReference type="ARBA" id="ARBA00022989"/>
    </source>
</evidence>
<feature type="transmembrane region" description="Helical" evidence="10">
    <location>
        <begin position="656"/>
        <end position="674"/>
    </location>
</feature>
<feature type="compositionally biased region" description="Basic and acidic residues" evidence="9">
    <location>
        <begin position="21"/>
        <end position="38"/>
    </location>
</feature>
<dbReference type="GO" id="GO:0015031">
    <property type="term" value="P:protein transport"/>
    <property type="evidence" value="ECO:0007669"/>
    <property type="project" value="UniProtKB-KW"/>
</dbReference>
<keyword evidence="3" id="KW-0813">Transport</keyword>
<name>A0A9P6VZU9_RHOMI</name>
<keyword evidence="6" id="KW-0653">Protein transport</keyword>
<evidence type="ECO:0000256" key="1">
    <source>
        <dbReference type="ARBA" id="ARBA00004141"/>
    </source>
</evidence>
<dbReference type="EMBL" id="PUHQ01000065">
    <property type="protein sequence ID" value="KAG0658514.1"/>
    <property type="molecule type" value="Genomic_DNA"/>
</dbReference>